<proteinExistence type="predicted"/>
<dbReference type="SUPFAM" id="SSF50978">
    <property type="entry name" value="WD40 repeat-like"/>
    <property type="match status" value="1"/>
</dbReference>
<protein>
    <recommendedName>
        <fullName evidence="6">Anaphase-promoting complex subunit 4 WD40 domain-containing protein</fullName>
    </recommendedName>
</protein>
<evidence type="ECO:0000313" key="5">
    <source>
        <dbReference type="Proteomes" id="UP001590951"/>
    </source>
</evidence>
<dbReference type="Pfam" id="PF00400">
    <property type="entry name" value="WD40"/>
    <property type="match status" value="3"/>
</dbReference>
<dbReference type="PROSITE" id="PS50082">
    <property type="entry name" value="WD_REPEATS_2"/>
    <property type="match status" value="1"/>
</dbReference>
<accession>A0ABR4BBP3</accession>
<feature type="repeat" description="WD" evidence="3">
    <location>
        <begin position="256"/>
        <end position="289"/>
    </location>
</feature>
<dbReference type="PANTHER" id="PTHR19856:SF0">
    <property type="entry name" value="WD REPEAT-CONTAINING PROTEIN 1"/>
    <property type="match status" value="1"/>
</dbReference>
<evidence type="ECO:0008006" key="6">
    <source>
        <dbReference type="Google" id="ProtNLM"/>
    </source>
</evidence>
<organism evidence="4 5">
    <name type="scientific">Lepraria finkii</name>
    <dbReference type="NCBI Taxonomy" id="1340010"/>
    <lineage>
        <taxon>Eukaryota</taxon>
        <taxon>Fungi</taxon>
        <taxon>Dikarya</taxon>
        <taxon>Ascomycota</taxon>
        <taxon>Pezizomycotina</taxon>
        <taxon>Lecanoromycetes</taxon>
        <taxon>OSLEUM clade</taxon>
        <taxon>Lecanoromycetidae</taxon>
        <taxon>Lecanorales</taxon>
        <taxon>Lecanorineae</taxon>
        <taxon>Stereocaulaceae</taxon>
        <taxon>Lepraria</taxon>
    </lineage>
</organism>
<name>A0ABR4BBP3_9LECA</name>
<comment type="caution">
    <text evidence="4">The sequence shown here is derived from an EMBL/GenBank/DDBJ whole genome shotgun (WGS) entry which is preliminary data.</text>
</comment>
<dbReference type="InterPro" id="IPR036322">
    <property type="entry name" value="WD40_repeat_dom_sf"/>
</dbReference>
<keyword evidence="1 3" id="KW-0853">WD repeat</keyword>
<dbReference type="InterPro" id="IPR015943">
    <property type="entry name" value="WD40/YVTN_repeat-like_dom_sf"/>
</dbReference>
<dbReference type="PANTHER" id="PTHR19856">
    <property type="entry name" value="WD-REPEATCONTAINING PROTEIN WDR1"/>
    <property type="match status" value="1"/>
</dbReference>
<dbReference type="PROSITE" id="PS50294">
    <property type="entry name" value="WD_REPEATS_REGION"/>
    <property type="match status" value="1"/>
</dbReference>
<evidence type="ECO:0000256" key="2">
    <source>
        <dbReference type="ARBA" id="ARBA00022737"/>
    </source>
</evidence>
<evidence type="ECO:0000256" key="1">
    <source>
        <dbReference type="ARBA" id="ARBA00022574"/>
    </source>
</evidence>
<evidence type="ECO:0000313" key="4">
    <source>
        <dbReference type="EMBL" id="KAL2055273.1"/>
    </source>
</evidence>
<dbReference type="Gene3D" id="2.130.10.10">
    <property type="entry name" value="YVTN repeat-like/Quinoprotein amine dehydrogenase"/>
    <property type="match status" value="2"/>
</dbReference>
<gene>
    <name evidence="4" type="ORF">ABVK25_004611</name>
</gene>
<dbReference type="InterPro" id="IPR001680">
    <property type="entry name" value="WD40_rpt"/>
</dbReference>
<dbReference type="Proteomes" id="UP001590951">
    <property type="component" value="Unassembled WGS sequence"/>
</dbReference>
<sequence>MGEEGRVSIPDHQVGVVWPAGRSDGLVISLNLAGDLNYLSEGTPQPQRVVQGHLKNTTTITSSTDKSSEQTFFTGSSDGRICSWDTATGTGEIIDGDAHTNYVSGLVPSAGRIYSVGWDDTLRSIDVSAKTFIGSSTKTDGQPRGVATISDGTVVATHKSISILSQKDNSVIKKISTSYSPTVIAAGTSHIAVGGDDSKHHMYGLDLDLYKEIQHPSQATALAFSPSSNNYLAVGFASGKIIVYEPNNPTPVTERWSSHTARVTSIDWDEKGEKAVSGSLDTNIFVWSIAKPGQRVNVGSCHKDGVNGVKWLGSNKIMSVGGDAAVKIWKVEGVV</sequence>
<keyword evidence="5" id="KW-1185">Reference proteome</keyword>
<dbReference type="EMBL" id="JBHFEH010000012">
    <property type="protein sequence ID" value="KAL2055273.1"/>
    <property type="molecule type" value="Genomic_DNA"/>
</dbReference>
<evidence type="ECO:0000256" key="3">
    <source>
        <dbReference type="PROSITE-ProRule" id="PRU00221"/>
    </source>
</evidence>
<reference evidence="4 5" key="1">
    <citation type="submission" date="2024-09" db="EMBL/GenBank/DDBJ databases">
        <title>Rethinking Asexuality: The Enigmatic Case of Functional Sexual Genes in Lepraria (Stereocaulaceae).</title>
        <authorList>
            <person name="Doellman M."/>
            <person name="Sun Y."/>
            <person name="Barcenas-Pena A."/>
            <person name="Lumbsch H.T."/>
            <person name="Grewe F."/>
        </authorList>
    </citation>
    <scope>NUCLEOTIDE SEQUENCE [LARGE SCALE GENOMIC DNA]</scope>
    <source>
        <strain evidence="4 5">Grewe 0041</strain>
    </source>
</reference>
<keyword evidence="2" id="KW-0677">Repeat</keyword>
<dbReference type="SMART" id="SM00320">
    <property type="entry name" value="WD40"/>
    <property type="match status" value="5"/>
</dbReference>